<protein>
    <submittedName>
        <fullName evidence="1">Uncharacterized protein</fullName>
    </submittedName>
</protein>
<dbReference type="CDD" id="cd09272">
    <property type="entry name" value="RNase_HI_RT_Ty1"/>
    <property type="match status" value="1"/>
</dbReference>
<dbReference type="EMBL" id="JAUUTY010000006">
    <property type="protein sequence ID" value="KAK1613899.1"/>
    <property type="molecule type" value="Genomic_DNA"/>
</dbReference>
<dbReference type="SUPFAM" id="SSF47699">
    <property type="entry name" value="Bifunctional inhibitor/lipid-transfer protein/seed storage 2S albumin"/>
    <property type="match status" value="1"/>
</dbReference>
<keyword evidence="2" id="KW-1185">Reference proteome</keyword>
<evidence type="ECO:0000313" key="2">
    <source>
        <dbReference type="Proteomes" id="UP001231189"/>
    </source>
</evidence>
<accession>A0AAD8R5P6</accession>
<dbReference type="InterPro" id="IPR036312">
    <property type="entry name" value="Bifun_inhib/LTP/seed_sf"/>
</dbReference>
<reference evidence="1" key="1">
    <citation type="submission" date="2023-07" db="EMBL/GenBank/DDBJ databases">
        <title>A chromosome-level genome assembly of Lolium multiflorum.</title>
        <authorList>
            <person name="Chen Y."/>
            <person name="Copetti D."/>
            <person name="Kolliker R."/>
            <person name="Studer B."/>
        </authorList>
    </citation>
    <scope>NUCLEOTIDE SEQUENCE</scope>
    <source>
        <strain evidence="1">02402/16</strain>
        <tissue evidence="1">Leaf</tissue>
    </source>
</reference>
<proteinExistence type="predicted"/>
<name>A0AAD8R5P6_LOLMU</name>
<gene>
    <name evidence="1" type="ORF">QYE76_019416</name>
</gene>
<sequence length="111" mass="12247">MKRFIVELGVVPSALDPLVICDNMGAIANAQEPRSHKRLKHIKLRYHLIREYIKDGERLGMYKELGIADVEGTTAMEVFPRCQRVVMDRAVASLPAVCKQGIPVGSGGVCN</sequence>
<comment type="caution">
    <text evidence="1">The sequence shown here is derived from an EMBL/GenBank/DDBJ whole genome shotgun (WGS) entry which is preliminary data.</text>
</comment>
<evidence type="ECO:0000313" key="1">
    <source>
        <dbReference type="EMBL" id="KAK1613899.1"/>
    </source>
</evidence>
<dbReference type="AlphaFoldDB" id="A0AAD8R5P6"/>
<dbReference type="Proteomes" id="UP001231189">
    <property type="component" value="Unassembled WGS sequence"/>
</dbReference>
<organism evidence="1 2">
    <name type="scientific">Lolium multiflorum</name>
    <name type="common">Italian ryegrass</name>
    <name type="synonym">Lolium perenne subsp. multiflorum</name>
    <dbReference type="NCBI Taxonomy" id="4521"/>
    <lineage>
        <taxon>Eukaryota</taxon>
        <taxon>Viridiplantae</taxon>
        <taxon>Streptophyta</taxon>
        <taxon>Embryophyta</taxon>
        <taxon>Tracheophyta</taxon>
        <taxon>Spermatophyta</taxon>
        <taxon>Magnoliopsida</taxon>
        <taxon>Liliopsida</taxon>
        <taxon>Poales</taxon>
        <taxon>Poaceae</taxon>
        <taxon>BOP clade</taxon>
        <taxon>Pooideae</taxon>
        <taxon>Poodae</taxon>
        <taxon>Poeae</taxon>
        <taxon>Poeae Chloroplast Group 2 (Poeae type)</taxon>
        <taxon>Loliodinae</taxon>
        <taxon>Loliinae</taxon>
        <taxon>Lolium</taxon>
    </lineage>
</organism>